<evidence type="ECO:0000313" key="2">
    <source>
        <dbReference type="Proteomes" id="UP000319829"/>
    </source>
</evidence>
<comment type="caution">
    <text evidence="1">The sequence shown here is derived from an EMBL/GenBank/DDBJ whole genome shotgun (WGS) entry which is preliminary data.</text>
</comment>
<dbReference type="AlphaFoldDB" id="A0A538SPM7"/>
<evidence type="ECO:0008006" key="3">
    <source>
        <dbReference type="Google" id="ProtNLM"/>
    </source>
</evidence>
<dbReference type="Pfam" id="PF08309">
    <property type="entry name" value="LVIVD"/>
    <property type="match status" value="2"/>
</dbReference>
<gene>
    <name evidence="1" type="ORF">E6K74_09805</name>
</gene>
<dbReference type="Gene3D" id="2.60.40.4070">
    <property type="match status" value="1"/>
</dbReference>
<proteinExistence type="predicted"/>
<organism evidence="1 2">
    <name type="scientific">Eiseniibacteriota bacterium</name>
    <dbReference type="NCBI Taxonomy" id="2212470"/>
    <lineage>
        <taxon>Bacteria</taxon>
        <taxon>Candidatus Eiseniibacteriota</taxon>
    </lineage>
</organism>
<dbReference type="InterPro" id="IPR013783">
    <property type="entry name" value="Ig-like_fold"/>
</dbReference>
<dbReference type="Gene3D" id="2.60.40.10">
    <property type="entry name" value="Immunoglobulins"/>
    <property type="match status" value="1"/>
</dbReference>
<protein>
    <recommendedName>
        <fullName evidence="3">FlgD Ig-like domain-containing protein</fullName>
    </recommendedName>
</protein>
<reference evidence="1 2" key="1">
    <citation type="journal article" date="2019" name="Nat. Microbiol.">
        <title>Mediterranean grassland soil C-N compound turnover is dependent on rainfall and depth, and is mediated by genomically divergent microorganisms.</title>
        <authorList>
            <person name="Diamond S."/>
            <person name="Andeer P.F."/>
            <person name="Li Z."/>
            <person name="Crits-Christoph A."/>
            <person name="Burstein D."/>
            <person name="Anantharaman K."/>
            <person name="Lane K.R."/>
            <person name="Thomas B.C."/>
            <person name="Pan C."/>
            <person name="Northen T.R."/>
            <person name="Banfield J.F."/>
        </authorList>
    </citation>
    <scope>NUCLEOTIDE SEQUENCE [LARGE SCALE GENOMIC DNA]</scope>
    <source>
        <strain evidence="1">WS_4</strain>
    </source>
</reference>
<dbReference type="SUPFAM" id="SSF69322">
    <property type="entry name" value="Tricorn protease domain 2"/>
    <property type="match status" value="1"/>
</dbReference>
<name>A0A538SPM7_UNCEI</name>
<dbReference type="InterPro" id="IPR013211">
    <property type="entry name" value="LVIVD"/>
</dbReference>
<dbReference type="PROSITE" id="PS51257">
    <property type="entry name" value="PROKAR_LIPOPROTEIN"/>
    <property type="match status" value="1"/>
</dbReference>
<evidence type="ECO:0000313" key="1">
    <source>
        <dbReference type="EMBL" id="TMQ53307.1"/>
    </source>
</evidence>
<dbReference type="EMBL" id="VBOU01000088">
    <property type="protein sequence ID" value="TMQ53307.1"/>
    <property type="molecule type" value="Genomic_DNA"/>
</dbReference>
<dbReference type="Proteomes" id="UP000319829">
    <property type="component" value="Unassembled WGS sequence"/>
</dbReference>
<accession>A0A538SPM7</accession>
<sequence>MTPSPRPSPIPVLVILVGCLLAAPLHGARAASEIIATRLTPSSVSARYGPAVPVSVGAAGGTYVVPTRTGIEFRGATAGDALFGSFRTAGQVDEVAWTGRTAYLFAGDRGIVAVDATDSTNLVAIGGHDHLGTLEHGAFARGSATLAAASESTLYLFRETSPGALSLLDARTYRDGRGIVRVQARSDSFLVLSVRSTPTLGMFLTLYRVRTGAAPESLWEFAANGYQAQDLAWPDAMAFVAVGDNGVLPFDTETRVPGTAAVVGTFVRDIDADSGSVVAIGQTRFYAQFTRGGAKGGVLTPQAPRLTAIEPFHVSIVGGFAVVSEDDQTQATEPDEVGQSLLEIFDVAQPAQPPRTTTTGAGRVRRVAWDAGLAYVADYTGGLRVYRAGSADTSLVGVLAPSGNARVYDISLDRVRHVAYLASGTGGLTVVDVADPASPVPLASVTAPALPGITVAVSVIDTGLVVVARRGGGSAGITFVDVTTPASPIPRGSVNYPFIFDPRAIAVKDTIAFIADELQGVLSIRFGNPDAPATLGPASVIGARDLDLSGTRLIVGTGGGDVQVVDVFNPTSPVLLATVPAPACFGVTQLGETALVLLGDGGALAIDLRNPSAPRTRGVITIPGFSRDAVWVGDDLLIAGSFGLERFRASAVVVTDPGLNLEIDRTAVRPRVRISWTAPPPTGMVGWNVYRDLGTATQGLAFGSWGTRVNDSMLSPATTSTLDDAVQAATHYRYRLEAFFPDGSSRKVADGAIYVPSNSALGRVYPNPYRPRNGQTLTVPYRVLSSDGGKSIVLRVFDPAGRLVRRIVGAIAVGGGFGSLTWDGRDERGRPAVDGVYFIQLDGPGIDDARQLILLR</sequence>